<feature type="signal peptide" evidence="2">
    <location>
        <begin position="1"/>
        <end position="19"/>
    </location>
</feature>
<dbReference type="InterPro" id="IPR036908">
    <property type="entry name" value="RlpA-like_sf"/>
</dbReference>
<dbReference type="AlphaFoldDB" id="A0A0P1BMJ5"/>
<evidence type="ECO:0000313" key="4">
    <source>
        <dbReference type="EMBL" id="CEH17345.1"/>
    </source>
</evidence>
<evidence type="ECO:0000256" key="1">
    <source>
        <dbReference type="ARBA" id="ARBA00022729"/>
    </source>
</evidence>
<dbReference type="CDD" id="cd22191">
    <property type="entry name" value="DPBB_RlpA_EXP_N-like"/>
    <property type="match status" value="1"/>
</dbReference>
<dbReference type="InterPro" id="IPR009009">
    <property type="entry name" value="RlpA-like_DPBB"/>
</dbReference>
<evidence type="ECO:0000256" key="2">
    <source>
        <dbReference type="SAM" id="SignalP"/>
    </source>
</evidence>
<protein>
    <recommendedName>
        <fullName evidence="3">RlpA-like protein double-psi beta-barrel domain-containing protein</fullName>
    </recommendedName>
</protein>
<dbReference type="Pfam" id="PF03330">
    <property type="entry name" value="DPBB_1"/>
    <property type="match status" value="1"/>
</dbReference>
<keyword evidence="1 2" id="KW-0732">Signal</keyword>
<dbReference type="SUPFAM" id="SSF50685">
    <property type="entry name" value="Barwin-like endoglucanases"/>
    <property type="match status" value="1"/>
</dbReference>
<feature type="domain" description="RlpA-like protein double-psi beta-barrel" evidence="3">
    <location>
        <begin position="28"/>
        <end position="117"/>
    </location>
</feature>
<accession>A0A0P1BMJ5</accession>
<name>A0A0P1BMJ5_9BASI</name>
<reference evidence="5" key="1">
    <citation type="submission" date="2014-09" db="EMBL/GenBank/DDBJ databases">
        <authorList>
            <person name="Sharma Rahul"/>
            <person name="Thines Marco"/>
        </authorList>
    </citation>
    <scope>NUCLEOTIDE SEQUENCE [LARGE SCALE GENOMIC DNA]</scope>
</reference>
<dbReference type="OrthoDB" id="623670at2759"/>
<dbReference type="Gene3D" id="2.40.40.10">
    <property type="entry name" value="RlpA-like domain"/>
    <property type="match status" value="1"/>
</dbReference>
<dbReference type="STRING" id="401625.A0A0P1BMJ5"/>
<feature type="chain" id="PRO_5006059657" description="RlpA-like protein double-psi beta-barrel domain-containing protein" evidence="2">
    <location>
        <begin position="20"/>
        <end position="121"/>
    </location>
</feature>
<organism evidence="4 5">
    <name type="scientific">Ceraceosorus bombacis</name>
    <dbReference type="NCBI Taxonomy" id="401625"/>
    <lineage>
        <taxon>Eukaryota</taxon>
        <taxon>Fungi</taxon>
        <taxon>Dikarya</taxon>
        <taxon>Basidiomycota</taxon>
        <taxon>Ustilaginomycotina</taxon>
        <taxon>Exobasidiomycetes</taxon>
        <taxon>Ceraceosorales</taxon>
        <taxon>Ceraceosoraceae</taxon>
        <taxon>Ceraceosorus</taxon>
    </lineage>
</organism>
<dbReference type="PANTHER" id="PTHR31836">
    <property type="match status" value="1"/>
</dbReference>
<sequence>MRFSTVAILALSTVALASAAPVKRANSGHATFFYQGGNAGSCGTTHSDSDVVVAISSAKHDSSNCGKWITITNTQTGQTTSAQIADTCPTCGVNDIDLSKGAFNKIGTTEEGEVPVTWHMN</sequence>
<dbReference type="EMBL" id="CCYA01000254">
    <property type="protein sequence ID" value="CEH17345.1"/>
    <property type="molecule type" value="Genomic_DNA"/>
</dbReference>
<dbReference type="PANTHER" id="PTHR31836:SF24">
    <property type="entry name" value="RLPA-LIKE PROTEIN DOUBLE-PSI BETA-BARREL DOMAIN-CONTAINING PROTEIN"/>
    <property type="match status" value="1"/>
</dbReference>
<evidence type="ECO:0000259" key="3">
    <source>
        <dbReference type="Pfam" id="PF03330"/>
    </source>
</evidence>
<proteinExistence type="predicted"/>
<dbReference type="Proteomes" id="UP000054845">
    <property type="component" value="Unassembled WGS sequence"/>
</dbReference>
<evidence type="ECO:0000313" key="5">
    <source>
        <dbReference type="Proteomes" id="UP000054845"/>
    </source>
</evidence>
<dbReference type="InterPro" id="IPR051477">
    <property type="entry name" value="Expansin_CellWall"/>
</dbReference>
<keyword evidence="5" id="KW-1185">Reference proteome</keyword>